<dbReference type="InterPro" id="IPR004550">
    <property type="entry name" value="AsnASE_II"/>
</dbReference>
<sequence length="332" mass="34162">MRRIVVVTTGGTIASRWQGNGYAADAAGSDVLAAADVPEGVQPEVVDLFTVNSPRLTTAHQVTLLRAVHEVLEDPSVDGVVVTHGTDTLEESAFLLDLHHADRRPVVLTGAQRPLEDVGGDASGNLYDALLTASTVEGLGTLAVFAGRVHAARGTVKAHTVAADAFADPTHGPVGKVGFGRVDVLRRPERTEPLPLPALEAALPRVDMVMHHSDADPLFLDTAVEAGARGVVLVATGAGNATPAFTSAVERAVARGVLVALTTRVPSGPVTPIYTNGGAVDLIAAGAVPAGTLRAGQTRMAVLAALMSSPDPADRLDALRRITDPMTLPVAA</sequence>
<evidence type="ECO:0000256" key="2">
    <source>
        <dbReference type="ARBA" id="ARBA00012920"/>
    </source>
</evidence>
<evidence type="ECO:0000256" key="5">
    <source>
        <dbReference type="PROSITE-ProRule" id="PRU10099"/>
    </source>
</evidence>
<dbReference type="InterPro" id="IPR027474">
    <property type="entry name" value="L-asparaginase_N"/>
</dbReference>
<proteinExistence type="inferred from homology"/>
<dbReference type="PRINTS" id="PR00139">
    <property type="entry name" value="ASNGLNASE"/>
</dbReference>
<feature type="active site" evidence="6">
    <location>
        <position position="86"/>
    </location>
</feature>
<evidence type="ECO:0000256" key="6">
    <source>
        <dbReference type="PROSITE-ProRule" id="PRU10100"/>
    </source>
</evidence>
<dbReference type="SMART" id="SM00870">
    <property type="entry name" value="Asparaginase"/>
    <property type="match status" value="1"/>
</dbReference>
<dbReference type="EC" id="3.5.1.1" evidence="2"/>
<dbReference type="InterPro" id="IPR036152">
    <property type="entry name" value="Asp/glu_Ase-like_sf"/>
</dbReference>
<evidence type="ECO:0000313" key="9">
    <source>
        <dbReference type="EMBL" id="KAF4410936.1"/>
    </source>
</evidence>
<evidence type="ECO:0000259" key="7">
    <source>
        <dbReference type="Pfam" id="PF00710"/>
    </source>
</evidence>
<feature type="domain" description="Asparaginase/glutaminase C-terminal" evidence="8">
    <location>
        <begin position="205"/>
        <end position="313"/>
    </location>
</feature>
<evidence type="ECO:0000256" key="1">
    <source>
        <dbReference type="ARBA" id="ARBA00010518"/>
    </source>
</evidence>
<dbReference type="PROSITE" id="PS00917">
    <property type="entry name" value="ASN_GLN_ASE_2"/>
    <property type="match status" value="1"/>
</dbReference>
<dbReference type="PROSITE" id="PS51732">
    <property type="entry name" value="ASN_GLN_ASE_3"/>
    <property type="match status" value="1"/>
</dbReference>
<accession>A0ABQ7FPT1</accession>
<name>A0ABQ7FPT1_9ACTN</name>
<feature type="domain" description="L-asparaginase N-terminal" evidence="7">
    <location>
        <begin position="3"/>
        <end position="188"/>
    </location>
</feature>
<dbReference type="Gene3D" id="3.40.50.40">
    <property type="match status" value="1"/>
</dbReference>
<dbReference type="SUPFAM" id="SSF53774">
    <property type="entry name" value="Glutaminase/Asparaginase"/>
    <property type="match status" value="1"/>
</dbReference>
<dbReference type="CDD" id="cd08964">
    <property type="entry name" value="L-asparaginase_II"/>
    <property type="match status" value="1"/>
</dbReference>
<dbReference type="PIRSF" id="PIRSF500176">
    <property type="entry name" value="L_ASNase"/>
    <property type="match status" value="1"/>
</dbReference>
<comment type="caution">
    <text evidence="9">The sequence shown here is derived from an EMBL/GenBank/DDBJ whole genome shotgun (WGS) entry which is preliminary data.</text>
</comment>
<protein>
    <recommendedName>
        <fullName evidence="2">asparaginase</fullName>
        <ecNumber evidence="2">3.5.1.1</ecNumber>
    </recommendedName>
</protein>
<evidence type="ECO:0000313" key="10">
    <source>
        <dbReference type="Proteomes" id="UP000621266"/>
    </source>
</evidence>
<dbReference type="PANTHER" id="PTHR11707:SF28">
    <property type="entry name" value="60 KDA LYSOPHOSPHOLIPASE"/>
    <property type="match status" value="1"/>
</dbReference>
<dbReference type="Pfam" id="PF00710">
    <property type="entry name" value="Asparaginase"/>
    <property type="match status" value="1"/>
</dbReference>
<dbReference type="InterPro" id="IPR037152">
    <property type="entry name" value="L-asparaginase_N_sf"/>
</dbReference>
<dbReference type="PANTHER" id="PTHR11707">
    <property type="entry name" value="L-ASPARAGINASE"/>
    <property type="match status" value="1"/>
</dbReference>
<dbReference type="InterPro" id="IPR020827">
    <property type="entry name" value="Asparaginase/glutaminase_AS1"/>
</dbReference>
<dbReference type="Pfam" id="PF17763">
    <property type="entry name" value="Asparaginase_C"/>
    <property type="match status" value="1"/>
</dbReference>
<feature type="active site" evidence="5">
    <location>
        <position position="12"/>
    </location>
</feature>
<dbReference type="InterPro" id="IPR027473">
    <property type="entry name" value="L-asparaginase_C"/>
</dbReference>
<keyword evidence="3" id="KW-0378">Hydrolase</keyword>
<dbReference type="Proteomes" id="UP000621266">
    <property type="component" value="Unassembled WGS sequence"/>
</dbReference>
<dbReference type="Gene3D" id="3.40.50.1170">
    <property type="entry name" value="L-asparaginase, N-terminal domain"/>
    <property type="match status" value="1"/>
</dbReference>
<evidence type="ECO:0000256" key="3">
    <source>
        <dbReference type="ARBA" id="ARBA00022801"/>
    </source>
</evidence>
<evidence type="ECO:0000259" key="8">
    <source>
        <dbReference type="Pfam" id="PF17763"/>
    </source>
</evidence>
<dbReference type="PIRSF" id="PIRSF001220">
    <property type="entry name" value="L-ASNase_gatD"/>
    <property type="match status" value="1"/>
</dbReference>
<organism evidence="9 10">
    <name type="scientific">Streptomyces lycii</name>
    <dbReference type="NCBI Taxonomy" id="2654337"/>
    <lineage>
        <taxon>Bacteria</taxon>
        <taxon>Bacillati</taxon>
        <taxon>Actinomycetota</taxon>
        <taxon>Actinomycetes</taxon>
        <taxon>Kitasatosporales</taxon>
        <taxon>Streptomycetaceae</taxon>
        <taxon>Streptomyces</taxon>
    </lineage>
</organism>
<dbReference type="InterPro" id="IPR027475">
    <property type="entry name" value="Asparaginase/glutaminase_AS2"/>
</dbReference>
<dbReference type="RefSeq" id="WP_098753387.1">
    <property type="nucleotide sequence ID" value="NZ_WHPN01000028.1"/>
</dbReference>
<comment type="similarity">
    <text evidence="1">Belongs to the asparaginase 1 family.</text>
</comment>
<dbReference type="PROSITE" id="PS00144">
    <property type="entry name" value="ASN_GLN_ASE_1"/>
    <property type="match status" value="1"/>
</dbReference>
<dbReference type="InterPro" id="IPR040919">
    <property type="entry name" value="Asparaginase_C"/>
</dbReference>
<evidence type="ECO:0000256" key="4">
    <source>
        <dbReference type="ARBA" id="ARBA00049366"/>
    </source>
</evidence>
<dbReference type="InterPro" id="IPR006034">
    <property type="entry name" value="Asparaginase/glutaminase-like"/>
</dbReference>
<dbReference type="SFLD" id="SFLDS00057">
    <property type="entry name" value="Glutaminase/Asparaginase"/>
    <property type="match status" value="1"/>
</dbReference>
<gene>
    <name evidence="9" type="ORF">GCU69_01275</name>
</gene>
<dbReference type="EMBL" id="WHPN01000028">
    <property type="protein sequence ID" value="KAF4410936.1"/>
    <property type="molecule type" value="Genomic_DNA"/>
</dbReference>
<reference evidence="9 10" key="1">
    <citation type="submission" date="2019-10" db="EMBL/GenBank/DDBJ databases">
        <title>Streptomyces tenebrisbrunneis sp.nov., an endogenous actinomycete isolated from of Lycium ruthenicum.</title>
        <authorList>
            <person name="Ma L."/>
        </authorList>
    </citation>
    <scope>NUCLEOTIDE SEQUENCE [LARGE SCALE GENOMIC DNA]</scope>
    <source>
        <strain evidence="9 10">TRM 66187</strain>
    </source>
</reference>
<comment type="catalytic activity">
    <reaction evidence="4">
        <text>L-asparagine + H2O = L-aspartate + NH4(+)</text>
        <dbReference type="Rhea" id="RHEA:21016"/>
        <dbReference type="ChEBI" id="CHEBI:15377"/>
        <dbReference type="ChEBI" id="CHEBI:28938"/>
        <dbReference type="ChEBI" id="CHEBI:29991"/>
        <dbReference type="ChEBI" id="CHEBI:58048"/>
        <dbReference type="EC" id="3.5.1.1"/>
    </reaction>
</comment>
<keyword evidence="10" id="KW-1185">Reference proteome</keyword>